<name>A0A0B6YQ60_9EUPU</name>
<proteinExistence type="predicted"/>
<gene>
    <name evidence="1" type="primary">ORF31378</name>
</gene>
<feature type="non-terminal residue" evidence="1">
    <location>
        <position position="1"/>
    </location>
</feature>
<sequence length="58" mass="6598">QLLSCTTNISIQLFSYKKCNNAINLYKINIKTHDDDGCGNDQDDDDYCCSDDQNDDDD</sequence>
<dbReference type="AlphaFoldDB" id="A0A0B6YQ60"/>
<protein>
    <submittedName>
        <fullName evidence="1">Uncharacterized protein</fullName>
    </submittedName>
</protein>
<organism evidence="1">
    <name type="scientific">Arion vulgaris</name>
    <dbReference type="NCBI Taxonomy" id="1028688"/>
    <lineage>
        <taxon>Eukaryota</taxon>
        <taxon>Metazoa</taxon>
        <taxon>Spiralia</taxon>
        <taxon>Lophotrochozoa</taxon>
        <taxon>Mollusca</taxon>
        <taxon>Gastropoda</taxon>
        <taxon>Heterobranchia</taxon>
        <taxon>Euthyneura</taxon>
        <taxon>Panpulmonata</taxon>
        <taxon>Eupulmonata</taxon>
        <taxon>Stylommatophora</taxon>
        <taxon>Helicina</taxon>
        <taxon>Arionoidea</taxon>
        <taxon>Arionidae</taxon>
        <taxon>Arion</taxon>
    </lineage>
</organism>
<evidence type="ECO:0000313" key="1">
    <source>
        <dbReference type="EMBL" id="CEK57896.1"/>
    </source>
</evidence>
<accession>A0A0B6YQ60</accession>
<dbReference type="EMBL" id="HACG01011031">
    <property type="protein sequence ID" value="CEK57896.1"/>
    <property type="molecule type" value="Transcribed_RNA"/>
</dbReference>
<reference evidence="1" key="1">
    <citation type="submission" date="2014-12" db="EMBL/GenBank/DDBJ databases">
        <title>Insight into the proteome of Arion vulgaris.</title>
        <authorList>
            <person name="Aradska J."/>
            <person name="Bulat T."/>
            <person name="Smidak R."/>
            <person name="Sarate P."/>
            <person name="Gangsoo J."/>
            <person name="Sialana F."/>
            <person name="Bilban M."/>
            <person name="Lubec G."/>
        </authorList>
    </citation>
    <scope>NUCLEOTIDE SEQUENCE</scope>
    <source>
        <tissue evidence="1">Skin</tissue>
    </source>
</reference>